<proteinExistence type="predicted"/>
<reference evidence="1" key="1">
    <citation type="journal article" date="2019" name="Front. Microbiol.">
        <title>Type 1, 2, and 1/2-Hybrid IncC Plasmids From China.</title>
        <authorList>
            <person name="Cheng Q."/>
            <person name="Jiang X."/>
            <person name="Xu Y."/>
            <person name="Hu L."/>
            <person name="Luo W."/>
            <person name="Yin Z."/>
            <person name="Gao H."/>
            <person name="Yang W."/>
            <person name="Yang H."/>
            <person name="Zhao Y."/>
            <person name="Zhao X."/>
            <person name="Zhou D."/>
            <person name="Dai E."/>
        </authorList>
    </citation>
    <scope>NUCLEOTIDE SEQUENCE</scope>
    <source>
        <strain evidence="1">N201205880</strain>
        <plasmid evidence="1">p205880-Ct1/2</plasmid>
    </source>
</reference>
<sequence length="77" mass="8568">MAKLRAPQRPMTAGFASVKGKVSISFTAPVFMLELFSGGRVVINDCVIALLGYEYVIWRGCVFRTNEKQVTHFAQTL</sequence>
<dbReference type="EMBL" id="MF344573">
    <property type="protein sequence ID" value="AVE22674.1"/>
    <property type="molecule type" value="Genomic_DNA"/>
</dbReference>
<accession>A0A2L1KK08</accession>
<dbReference type="AlphaFoldDB" id="A0A2L1KK08"/>
<protein>
    <submittedName>
        <fullName evidence="1">Uncharacterized protein</fullName>
    </submittedName>
</protein>
<geneLocation type="plasmid" evidence="1">
    <name>p205880-Ct1/2</name>
</geneLocation>
<keyword evidence="1" id="KW-0614">Plasmid</keyword>
<name>A0A2L1KK08_KLEPN</name>
<organism evidence="1">
    <name type="scientific">Klebsiella pneumoniae</name>
    <dbReference type="NCBI Taxonomy" id="573"/>
    <lineage>
        <taxon>Bacteria</taxon>
        <taxon>Pseudomonadati</taxon>
        <taxon>Pseudomonadota</taxon>
        <taxon>Gammaproteobacteria</taxon>
        <taxon>Enterobacterales</taxon>
        <taxon>Enterobacteriaceae</taxon>
        <taxon>Klebsiella/Raoultella group</taxon>
        <taxon>Klebsiella</taxon>
        <taxon>Klebsiella pneumoniae complex</taxon>
    </lineage>
</organism>
<evidence type="ECO:0000313" key="1">
    <source>
        <dbReference type="EMBL" id="AVE22674.1"/>
    </source>
</evidence>